<evidence type="ECO:0000256" key="5">
    <source>
        <dbReference type="ARBA" id="ARBA00022676"/>
    </source>
</evidence>
<evidence type="ECO:0000256" key="10">
    <source>
        <dbReference type="RuleBase" id="RU361207"/>
    </source>
</evidence>
<evidence type="ECO:0000313" key="12">
    <source>
        <dbReference type="Proteomes" id="UP000001558"/>
    </source>
</evidence>
<dbReference type="PANTHER" id="PTHR32438:SF5">
    <property type="entry name" value="4-ALPHA-GLUCANOTRANSFERASE DPE1, CHLOROPLASTIC_AMYLOPLASTIC"/>
    <property type="match status" value="1"/>
</dbReference>
<dbReference type="PANTHER" id="PTHR32438">
    <property type="entry name" value="4-ALPHA-GLUCANOTRANSFERASE DPE1, CHLOROPLASTIC/AMYLOPLASTIC"/>
    <property type="match status" value="1"/>
</dbReference>
<proteinExistence type="inferred from homology"/>
<evidence type="ECO:0000256" key="3">
    <source>
        <dbReference type="ARBA" id="ARBA00012560"/>
    </source>
</evidence>
<dbReference type="NCBIfam" id="TIGR00217">
    <property type="entry name" value="malQ"/>
    <property type="match status" value="1"/>
</dbReference>
<name>A3QC39_SHELP</name>
<evidence type="ECO:0000256" key="7">
    <source>
        <dbReference type="ARBA" id="ARBA00023277"/>
    </source>
</evidence>
<keyword evidence="12" id="KW-1185">Reference proteome</keyword>
<keyword evidence="7 10" id="KW-0119">Carbohydrate metabolism</keyword>
<comment type="catalytic activity">
    <reaction evidence="1 10">
        <text>Transfers a segment of a (1-&gt;4)-alpha-D-glucan to a new position in an acceptor, which may be glucose or a (1-&gt;4)-alpha-D-glucan.</text>
        <dbReference type="EC" id="2.4.1.25"/>
    </reaction>
</comment>
<organism evidence="11 12">
    <name type="scientific">Shewanella loihica (strain ATCC BAA-1088 / PV-4)</name>
    <dbReference type="NCBI Taxonomy" id="323850"/>
    <lineage>
        <taxon>Bacteria</taxon>
        <taxon>Pseudomonadati</taxon>
        <taxon>Pseudomonadota</taxon>
        <taxon>Gammaproteobacteria</taxon>
        <taxon>Alteromonadales</taxon>
        <taxon>Shewanellaceae</taxon>
        <taxon>Shewanella</taxon>
    </lineage>
</organism>
<dbReference type="InterPro" id="IPR003385">
    <property type="entry name" value="Glyco_hydro_77"/>
</dbReference>
<dbReference type="Gene3D" id="3.20.20.80">
    <property type="entry name" value="Glycosidases"/>
    <property type="match status" value="1"/>
</dbReference>
<dbReference type="EMBL" id="CP000606">
    <property type="protein sequence ID" value="ABO23037.1"/>
    <property type="molecule type" value="Genomic_DNA"/>
</dbReference>
<dbReference type="HOGENOM" id="CLU_022072_1_1_6"/>
<dbReference type="Pfam" id="PF02446">
    <property type="entry name" value="Glyco_hydro_77"/>
    <property type="match status" value="1"/>
</dbReference>
<evidence type="ECO:0000256" key="2">
    <source>
        <dbReference type="ARBA" id="ARBA00005684"/>
    </source>
</evidence>
<dbReference type="GO" id="GO:0004134">
    <property type="term" value="F:4-alpha-glucanotransferase activity"/>
    <property type="evidence" value="ECO:0007669"/>
    <property type="project" value="UniProtKB-EC"/>
</dbReference>
<keyword evidence="6 10" id="KW-0808">Transferase</keyword>
<dbReference type="RefSeq" id="WP_011864969.1">
    <property type="nucleotide sequence ID" value="NC_009092.1"/>
</dbReference>
<evidence type="ECO:0000256" key="1">
    <source>
        <dbReference type="ARBA" id="ARBA00000439"/>
    </source>
</evidence>
<dbReference type="STRING" id="323850.Shew_1167"/>
<dbReference type="OrthoDB" id="9763489at2"/>
<dbReference type="CAZy" id="GH77">
    <property type="family name" value="Glycoside Hydrolase Family 77"/>
</dbReference>
<evidence type="ECO:0000256" key="4">
    <source>
        <dbReference type="ARBA" id="ARBA00020295"/>
    </source>
</evidence>
<dbReference type="eggNOG" id="COG1640">
    <property type="taxonomic scope" value="Bacteria"/>
</dbReference>
<dbReference type="InterPro" id="IPR017853">
    <property type="entry name" value="GH"/>
</dbReference>
<gene>
    <name evidence="11" type="ordered locus">Shew_1167</name>
</gene>
<protein>
    <recommendedName>
        <fullName evidence="4 10">4-alpha-glucanotransferase</fullName>
        <ecNumber evidence="3 10">2.4.1.25</ecNumber>
    </recommendedName>
    <alternativeName>
        <fullName evidence="8 10">Amylomaltase</fullName>
    </alternativeName>
    <alternativeName>
        <fullName evidence="9 10">Disproportionating enzyme</fullName>
    </alternativeName>
</protein>
<dbReference type="GO" id="GO:0005975">
    <property type="term" value="P:carbohydrate metabolic process"/>
    <property type="evidence" value="ECO:0007669"/>
    <property type="project" value="InterPro"/>
</dbReference>
<comment type="similarity">
    <text evidence="2 10">Belongs to the disproportionating enzyme family.</text>
</comment>
<dbReference type="AlphaFoldDB" id="A3QC39"/>
<dbReference type="KEGG" id="slo:Shew_1167"/>
<dbReference type="EC" id="2.4.1.25" evidence="3 10"/>
<evidence type="ECO:0000256" key="8">
    <source>
        <dbReference type="ARBA" id="ARBA00031423"/>
    </source>
</evidence>
<evidence type="ECO:0000313" key="11">
    <source>
        <dbReference type="EMBL" id="ABO23037.1"/>
    </source>
</evidence>
<sequence length="745" mass="83579">MGLEKLLYLQGVGASYSDYSGRLVHHSQAERLGLLACLLANCTQPKFHLDDLSPDGFVAANGEAIEERNFDLDVAPWQRPLATFQFACLTEPSFILSLPAEMQPDLRVRILTEGGTQLEMSIPFAALERVGDYYCEPHLYYRYRVSIAPYLTQGQSLPMGYHKLSVGFCKGTLDGKSKLNTVAIDWQTEGHHGTWLLAPPKAKQLRETDKPWGVSIALYSLRSDSQWGIGDFGDLGALIAWLGGYGCDFIQLNPLHALGDSFNLEEAYISPYSPSDRRRLNPLYIHIESVPEANEIAPLLQTLALDRERLNRDNWLDYPKLTQLKYRLFVALYQVFSRDVLGSGGPREQAFMQFVAQEGEALSSFCQLEADKAQAQGEQMAADPQLHSYLQFVAHEQLIACQHQALAAGMSIGLIGDMAVGVRGDGAEVHHNRDAYCQQASIGAPPDDFAPKGQNWGLTPPDPIAMAQSGFSHFIALVRSNMRYYGALRLDHVMALLRLWWWPSEPQEAPGAYVYYPIDTLLAIVRLESMRSNCVVIGEDLGIVPDEVRAKLSDGGIYANELFYFCKQGEAFKSPQDHRADSLMMLANHDVPTLLAWWSQSDLHLKRQLELLESDQALEQALERRDGERQQLLAWLEANGETASLEEDYLLLLSAWVTVAARSHSRLFSVQLADLCCERHGVNIPGTWQEYANWQRRLPYSLTSLRQSPSIKRLLRSIVEGRSSAEASEQFCRAGEHLRQPVFSR</sequence>
<evidence type="ECO:0000256" key="6">
    <source>
        <dbReference type="ARBA" id="ARBA00022679"/>
    </source>
</evidence>
<dbReference type="SUPFAM" id="SSF51445">
    <property type="entry name" value="(Trans)glycosidases"/>
    <property type="match status" value="1"/>
</dbReference>
<evidence type="ECO:0000256" key="9">
    <source>
        <dbReference type="ARBA" id="ARBA00031501"/>
    </source>
</evidence>
<reference evidence="11 12" key="1">
    <citation type="submission" date="2007-03" db="EMBL/GenBank/DDBJ databases">
        <title>Complete sequence of Shewanella loihica PV-4.</title>
        <authorList>
            <consortium name="US DOE Joint Genome Institute"/>
            <person name="Copeland A."/>
            <person name="Lucas S."/>
            <person name="Lapidus A."/>
            <person name="Barry K."/>
            <person name="Detter J.C."/>
            <person name="Glavina del Rio T."/>
            <person name="Hammon N."/>
            <person name="Israni S."/>
            <person name="Dalin E."/>
            <person name="Tice H."/>
            <person name="Pitluck S."/>
            <person name="Chain P."/>
            <person name="Malfatti S."/>
            <person name="Shin M."/>
            <person name="Vergez L."/>
            <person name="Schmutz J."/>
            <person name="Larimer F."/>
            <person name="Land M."/>
            <person name="Hauser L."/>
            <person name="Kyrpides N."/>
            <person name="Mikhailova N."/>
            <person name="Romine M.F."/>
            <person name="Serres G."/>
            <person name="Fredrickson J."/>
            <person name="Tiedje J."/>
            <person name="Richardson P."/>
        </authorList>
    </citation>
    <scope>NUCLEOTIDE SEQUENCE [LARGE SCALE GENOMIC DNA]</scope>
    <source>
        <strain evidence="12">ATCC BAA-1088 / PV-4</strain>
    </source>
</reference>
<keyword evidence="5 10" id="KW-0328">Glycosyltransferase</keyword>
<dbReference type="Proteomes" id="UP000001558">
    <property type="component" value="Chromosome"/>
</dbReference>
<accession>A3QC39</accession>